<name>A0A8D8N0M4_CULPI</name>
<dbReference type="EMBL" id="HBUE01344223">
    <property type="protein sequence ID" value="CAG6599848.1"/>
    <property type="molecule type" value="Transcribed_RNA"/>
</dbReference>
<sequence length="115" mass="13583">MSVYLLNVFLRVYMFETLLNKYSIAEWLVSFGVIYLFIPISLSFYLFIACNYKNTYIYYSIKFDTQPYHLSRHSFEPRHQPKHCDRCDVRASTVVIGHRQSVIASCQCHQGEPDV</sequence>
<dbReference type="EMBL" id="HBUE01344219">
    <property type="protein sequence ID" value="CAG6599846.1"/>
    <property type="molecule type" value="Transcribed_RNA"/>
</dbReference>
<keyword evidence="1" id="KW-1133">Transmembrane helix</keyword>
<evidence type="ECO:0000313" key="2">
    <source>
        <dbReference type="EMBL" id="CAG6547644.1"/>
    </source>
</evidence>
<evidence type="ECO:0000256" key="1">
    <source>
        <dbReference type="SAM" id="Phobius"/>
    </source>
</evidence>
<dbReference type="EMBL" id="HBUE01237288">
    <property type="protein sequence ID" value="CAG6547642.1"/>
    <property type="molecule type" value="Transcribed_RNA"/>
</dbReference>
<organism evidence="2">
    <name type="scientific">Culex pipiens</name>
    <name type="common">House mosquito</name>
    <dbReference type="NCBI Taxonomy" id="7175"/>
    <lineage>
        <taxon>Eukaryota</taxon>
        <taxon>Metazoa</taxon>
        <taxon>Ecdysozoa</taxon>
        <taxon>Arthropoda</taxon>
        <taxon>Hexapoda</taxon>
        <taxon>Insecta</taxon>
        <taxon>Pterygota</taxon>
        <taxon>Neoptera</taxon>
        <taxon>Endopterygota</taxon>
        <taxon>Diptera</taxon>
        <taxon>Nematocera</taxon>
        <taxon>Culicoidea</taxon>
        <taxon>Culicidae</taxon>
        <taxon>Culicinae</taxon>
        <taxon>Culicini</taxon>
        <taxon>Culex</taxon>
        <taxon>Culex</taxon>
    </lineage>
</organism>
<dbReference type="AlphaFoldDB" id="A0A8D8N0M4"/>
<proteinExistence type="predicted"/>
<keyword evidence="1" id="KW-0812">Transmembrane</keyword>
<dbReference type="EMBL" id="HBUE01237289">
    <property type="protein sequence ID" value="CAG6547643.1"/>
    <property type="molecule type" value="Transcribed_RNA"/>
</dbReference>
<reference evidence="2" key="1">
    <citation type="submission" date="2021-05" db="EMBL/GenBank/DDBJ databases">
        <authorList>
            <person name="Alioto T."/>
            <person name="Alioto T."/>
            <person name="Gomez Garrido J."/>
        </authorList>
    </citation>
    <scope>NUCLEOTIDE SEQUENCE</scope>
</reference>
<dbReference type="EMBL" id="HBUE01237291">
    <property type="protein sequence ID" value="CAG6547644.1"/>
    <property type="molecule type" value="Transcribed_RNA"/>
</dbReference>
<accession>A0A8D8N0M4</accession>
<dbReference type="EMBL" id="HBUE01344221">
    <property type="protein sequence ID" value="CAG6599847.1"/>
    <property type="molecule type" value="Transcribed_RNA"/>
</dbReference>
<keyword evidence="1" id="KW-0472">Membrane</keyword>
<feature type="transmembrane region" description="Helical" evidence="1">
    <location>
        <begin position="27"/>
        <end position="48"/>
    </location>
</feature>
<protein>
    <submittedName>
        <fullName evidence="2">(northern house mosquito) hypothetical protein</fullName>
    </submittedName>
</protein>